<accession>A0A382G1A3</accession>
<reference evidence="1" key="1">
    <citation type="submission" date="2018-05" db="EMBL/GenBank/DDBJ databases">
        <authorList>
            <person name="Lanie J.A."/>
            <person name="Ng W.-L."/>
            <person name="Kazmierczak K.M."/>
            <person name="Andrzejewski T.M."/>
            <person name="Davidsen T.M."/>
            <person name="Wayne K.J."/>
            <person name="Tettelin H."/>
            <person name="Glass J.I."/>
            <person name="Rusch D."/>
            <person name="Podicherti R."/>
            <person name="Tsui H.-C.T."/>
            <person name="Winkler M.E."/>
        </authorList>
    </citation>
    <scope>NUCLEOTIDE SEQUENCE</scope>
</reference>
<sequence length="120" mass="13589">MHTVYKALPIEDVERIIAYCQSHTIQNGGLFEVYPGPDGMMKMVVVNSSPEDEPLDKFRPLGAFYCNYLGPGIISLEEEDPHHEGMPSAKRHNKAIKQMIDILIKQGFPGTNIRYQDFAH</sequence>
<protein>
    <submittedName>
        <fullName evidence="1">Uncharacterized protein</fullName>
    </submittedName>
</protein>
<name>A0A382G1A3_9ZZZZ</name>
<dbReference type="EMBL" id="UINC01052851">
    <property type="protein sequence ID" value="SVB68662.1"/>
    <property type="molecule type" value="Genomic_DNA"/>
</dbReference>
<dbReference type="AlphaFoldDB" id="A0A382G1A3"/>
<organism evidence="1">
    <name type="scientific">marine metagenome</name>
    <dbReference type="NCBI Taxonomy" id="408172"/>
    <lineage>
        <taxon>unclassified sequences</taxon>
        <taxon>metagenomes</taxon>
        <taxon>ecological metagenomes</taxon>
    </lineage>
</organism>
<proteinExistence type="predicted"/>
<gene>
    <name evidence="1" type="ORF">METZ01_LOCUS221516</name>
</gene>
<evidence type="ECO:0000313" key="1">
    <source>
        <dbReference type="EMBL" id="SVB68662.1"/>
    </source>
</evidence>